<dbReference type="InterPro" id="IPR001509">
    <property type="entry name" value="Epimerase_deHydtase"/>
</dbReference>
<dbReference type="Pfam" id="PF01370">
    <property type="entry name" value="Epimerase"/>
    <property type="match status" value="1"/>
</dbReference>
<accession>A0A9X3CRM9</accession>
<evidence type="ECO:0000313" key="4">
    <source>
        <dbReference type="EMBL" id="MCW8348145.1"/>
    </source>
</evidence>
<dbReference type="RefSeq" id="WP_265676710.1">
    <property type="nucleotide sequence ID" value="NZ_JAKRRY010000032.1"/>
</dbReference>
<name>A0A9X3CRM9_9VIBR</name>
<keyword evidence="5" id="KW-1185">Reference proteome</keyword>
<protein>
    <submittedName>
        <fullName evidence="4">NAD-dependent epimerase/dehydratase family protein</fullName>
    </submittedName>
</protein>
<dbReference type="EMBL" id="JAKRRY010000032">
    <property type="protein sequence ID" value="MCW8348145.1"/>
    <property type="molecule type" value="Genomic_DNA"/>
</dbReference>
<comment type="caution">
    <text evidence="4">The sequence shown here is derived from an EMBL/GenBank/DDBJ whole genome shotgun (WGS) entry which is preliminary data.</text>
</comment>
<dbReference type="Gene3D" id="3.40.50.720">
    <property type="entry name" value="NAD(P)-binding Rossmann-like Domain"/>
    <property type="match status" value="1"/>
</dbReference>
<evidence type="ECO:0000259" key="3">
    <source>
        <dbReference type="Pfam" id="PF01370"/>
    </source>
</evidence>
<dbReference type="Proteomes" id="UP001155587">
    <property type="component" value="Unassembled WGS sequence"/>
</dbReference>
<sequence>MKRIAVTGTTGFLGGALLHALKAEFHVDVVSMKRRALSDSEIELDLSTHFQVEQALHDKKIDVLVHCAARAHILDDKASNPLDEYRKINTLATIQLAEQAAAAGVTRFVFISTAKVNGELSQPNHTLTEVVTDTPQDPYAMSKYEAEVALQQIAKKTGMDVVVVRPPLVYGVGVKANFAALMKLSQTSMPLPFGGINNRRSLVFLDNLVDAIICCTSHPLAANQTFLVTDDDDVSTTQLLRILAQAYNKHITLLSIPTTWLTRLLRMLGKKNMAERLFGSLQFDISHIKQTLKWTPPYSFEQGIQKTIKDSKTQ</sequence>
<gene>
    <name evidence="4" type="ORF">MD535_19320</name>
</gene>
<organism evidence="4 5">
    <name type="scientific">Vibrio qingdaonensis</name>
    <dbReference type="NCBI Taxonomy" id="2829491"/>
    <lineage>
        <taxon>Bacteria</taxon>
        <taxon>Pseudomonadati</taxon>
        <taxon>Pseudomonadota</taxon>
        <taxon>Gammaproteobacteria</taxon>
        <taxon>Vibrionales</taxon>
        <taxon>Vibrionaceae</taxon>
        <taxon>Vibrio</taxon>
    </lineage>
</organism>
<evidence type="ECO:0000256" key="1">
    <source>
        <dbReference type="ARBA" id="ARBA00005125"/>
    </source>
</evidence>
<dbReference type="InterPro" id="IPR036291">
    <property type="entry name" value="NAD(P)-bd_dom_sf"/>
</dbReference>
<feature type="domain" description="NAD-dependent epimerase/dehydratase" evidence="3">
    <location>
        <begin position="4"/>
        <end position="221"/>
    </location>
</feature>
<dbReference type="PANTHER" id="PTHR43000">
    <property type="entry name" value="DTDP-D-GLUCOSE 4,6-DEHYDRATASE-RELATED"/>
    <property type="match status" value="1"/>
</dbReference>
<dbReference type="AlphaFoldDB" id="A0A9X3CRM9"/>
<comment type="pathway">
    <text evidence="1">Bacterial outer membrane biogenesis; LPS O-antigen biosynthesis.</text>
</comment>
<comment type="similarity">
    <text evidence="2">Belongs to the NAD(P)-dependent epimerase/dehydratase family.</text>
</comment>
<reference evidence="4" key="1">
    <citation type="submission" date="2022-02" db="EMBL/GenBank/DDBJ databases">
        <title>Vibrio sp. nov, a new bacterium isolated from seawater.</title>
        <authorList>
            <person name="Yuan Y."/>
        </authorList>
    </citation>
    <scope>NUCLEOTIDE SEQUENCE</scope>
    <source>
        <strain evidence="4">ZSDZ65</strain>
    </source>
</reference>
<evidence type="ECO:0000256" key="2">
    <source>
        <dbReference type="ARBA" id="ARBA00007637"/>
    </source>
</evidence>
<proteinExistence type="inferred from homology"/>
<dbReference type="SUPFAM" id="SSF51735">
    <property type="entry name" value="NAD(P)-binding Rossmann-fold domains"/>
    <property type="match status" value="1"/>
</dbReference>
<evidence type="ECO:0000313" key="5">
    <source>
        <dbReference type="Proteomes" id="UP001155587"/>
    </source>
</evidence>